<dbReference type="PROSITE" id="PS00107">
    <property type="entry name" value="PROTEIN_KINASE_ATP"/>
    <property type="match status" value="1"/>
</dbReference>
<dbReference type="GO" id="GO:0005634">
    <property type="term" value="C:nucleus"/>
    <property type="evidence" value="ECO:0007669"/>
    <property type="project" value="TreeGrafter"/>
</dbReference>
<evidence type="ECO:0000313" key="7">
    <source>
        <dbReference type="EMBL" id="EHA46019.1"/>
    </source>
</evidence>
<dbReference type="InterPro" id="IPR017441">
    <property type="entry name" value="Protein_kinase_ATP_BS"/>
</dbReference>
<evidence type="ECO:0000259" key="5">
    <source>
        <dbReference type="PROSITE" id="PS50011"/>
    </source>
</evidence>
<dbReference type="GO" id="GO:0051094">
    <property type="term" value="P:positive regulation of developmental process"/>
    <property type="evidence" value="ECO:0007669"/>
    <property type="project" value="UniProtKB-ARBA"/>
</dbReference>
<feature type="compositionally biased region" description="Polar residues" evidence="4">
    <location>
        <begin position="138"/>
        <end position="148"/>
    </location>
</feature>
<evidence type="ECO:0000313" key="8">
    <source>
        <dbReference type="Proteomes" id="UP000009058"/>
    </source>
</evidence>
<accession>G5EI59</accession>
<feature type="compositionally biased region" description="Polar residues" evidence="4">
    <location>
        <begin position="202"/>
        <end position="227"/>
    </location>
</feature>
<dbReference type="PANTHER" id="PTHR24345">
    <property type="entry name" value="SERINE/THREONINE-PROTEIN KINASE PLK"/>
    <property type="match status" value="1"/>
</dbReference>
<dbReference type="AlphaFoldDB" id="G5EI59"/>
<gene>
    <name evidence="6" type="ORF">MGCH7_ch7g718</name>
    <name evidence="7" type="ORF">MGG_02944</name>
</gene>
<feature type="compositionally biased region" description="Polar residues" evidence="4">
    <location>
        <begin position="155"/>
        <end position="182"/>
    </location>
</feature>
<feature type="domain" description="Protein kinase" evidence="5">
    <location>
        <begin position="482"/>
        <end position="794"/>
    </location>
</feature>
<keyword evidence="2 3" id="KW-0067">ATP-binding</keyword>
<evidence type="ECO:0000256" key="3">
    <source>
        <dbReference type="PROSITE-ProRule" id="PRU10141"/>
    </source>
</evidence>
<dbReference type="Proteomes" id="UP000009058">
    <property type="component" value="Chromosome 7"/>
</dbReference>
<dbReference type="OrthoDB" id="4062651at2759"/>
<feature type="compositionally biased region" description="Polar residues" evidence="4">
    <location>
        <begin position="76"/>
        <end position="86"/>
    </location>
</feature>
<dbReference type="SMART" id="SM00220">
    <property type="entry name" value="S_TKc"/>
    <property type="match status" value="1"/>
</dbReference>
<dbReference type="InterPro" id="IPR000719">
    <property type="entry name" value="Prot_kinase_dom"/>
</dbReference>
<dbReference type="Gene3D" id="1.10.510.10">
    <property type="entry name" value="Transferase(Phosphotransferase) domain 1"/>
    <property type="match status" value="1"/>
</dbReference>
<dbReference type="GeneID" id="2682497"/>
<reference evidence="7" key="3">
    <citation type="submission" date="2011-05" db="EMBL/GenBank/DDBJ databases">
        <title>The Genome Sequence of Magnaporthe oryzae 70-15.</title>
        <authorList>
            <person name="Ma L.-J."/>
            <person name="Dean R.A."/>
            <person name="Gowda M."/>
            <person name="Nunes C."/>
            <person name="Young S.K."/>
            <person name="Zeng Q."/>
            <person name="Gargeya S."/>
            <person name="Fitzgerald M."/>
            <person name="Haas B."/>
            <person name="Abouelleil A."/>
            <person name="Alvarado L."/>
            <person name="Arachchi H.M."/>
            <person name="Berlin A."/>
            <person name="Brown A."/>
            <person name="Chapman S.B."/>
            <person name="Chen Z."/>
            <person name="Dunbar C."/>
            <person name="Freedman E."/>
            <person name="Gearin G."/>
            <person name="Gellesch M."/>
            <person name="Goldberg J."/>
            <person name="Griggs A."/>
            <person name="Gujja S."/>
            <person name="Heiman D."/>
            <person name="Howarth C."/>
            <person name="Larson L."/>
            <person name="Lui A."/>
            <person name="MacDonald P.J.P."/>
            <person name="Mehta T."/>
            <person name="Montmayeur A."/>
            <person name="Murphy C."/>
            <person name="Neiman D."/>
            <person name="Pearson M."/>
            <person name="Priest M."/>
            <person name="Roberts A."/>
            <person name="Saif S."/>
            <person name="Shea T."/>
            <person name="Shenoy N."/>
            <person name="Sisk P."/>
            <person name="Stolte C."/>
            <person name="Sykes S."/>
            <person name="Yandava C."/>
            <person name="Wortman J."/>
            <person name="Nusbaum C."/>
            <person name="Birren B."/>
        </authorList>
    </citation>
    <scope>NUCLEOTIDE SEQUENCE</scope>
    <source>
        <strain evidence="7">70-15</strain>
    </source>
</reference>
<reference evidence="7 8" key="1">
    <citation type="journal article" date="2005" name="Nature">
        <title>The genome sequence of the rice blast fungus Magnaporthe grisea.</title>
        <authorList>
            <person name="Dean R.A."/>
            <person name="Talbot N.J."/>
            <person name="Ebbole D.J."/>
            <person name="Farman M.L."/>
            <person name="Mitchell T.K."/>
            <person name="Orbach M.J."/>
            <person name="Thon M."/>
            <person name="Kulkarni R."/>
            <person name="Xu J.R."/>
            <person name="Pan H."/>
            <person name="Read N.D."/>
            <person name="Lee Y.H."/>
            <person name="Carbone I."/>
            <person name="Brown D."/>
            <person name="Oh Y.Y."/>
            <person name="Donofrio N."/>
            <person name="Jeong J.S."/>
            <person name="Soanes D.M."/>
            <person name="Djonovic S."/>
            <person name="Kolomiets E."/>
            <person name="Rehmeyer C."/>
            <person name="Li W."/>
            <person name="Harding M."/>
            <person name="Kim S."/>
            <person name="Lebrun M.H."/>
            <person name="Bohnert H."/>
            <person name="Coughlan S."/>
            <person name="Butler J."/>
            <person name="Calvo S."/>
            <person name="Ma L.J."/>
            <person name="Nicol R."/>
            <person name="Purcell S."/>
            <person name="Nusbaum C."/>
            <person name="Galagan J.E."/>
            <person name="Birren B.W."/>
        </authorList>
    </citation>
    <scope>NUCLEOTIDE SEQUENCE [LARGE SCALE GENOMIC DNA]</scope>
    <source>
        <strain evidence="7">70-15</strain>
        <strain evidence="8">70-15 / ATCC MYA-4617 / FGSC 8958</strain>
    </source>
</reference>
<dbReference type="EMBL" id="CM001237">
    <property type="protein sequence ID" value="EHA46019.1"/>
    <property type="molecule type" value="Genomic_DNA"/>
</dbReference>
<dbReference type="PROSITE" id="PS00108">
    <property type="entry name" value="PROTEIN_KINASE_ST"/>
    <property type="match status" value="1"/>
</dbReference>
<protein>
    <submittedName>
        <fullName evidence="7">HAL protein kinase</fullName>
    </submittedName>
</protein>
<dbReference type="InterPro" id="IPR008271">
    <property type="entry name" value="Ser/Thr_kinase_AS"/>
</dbReference>
<dbReference type="GO" id="GO:0005524">
    <property type="term" value="F:ATP binding"/>
    <property type="evidence" value="ECO:0007669"/>
    <property type="project" value="UniProtKB-UniRule"/>
</dbReference>
<feature type="compositionally biased region" description="Polar residues" evidence="4">
    <location>
        <begin position="98"/>
        <end position="112"/>
    </location>
</feature>
<keyword evidence="1 3" id="KW-0547">Nucleotide-binding</keyword>
<dbReference type="KEGG" id="mgr:MGG_02944"/>
<dbReference type="RefSeq" id="XP_003720762.1">
    <property type="nucleotide sequence ID" value="XM_003720714.1"/>
</dbReference>
<feature type="region of interest" description="Disordered" evidence="4">
    <location>
        <begin position="1"/>
        <end position="310"/>
    </location>
</feature>
<name>G5EI59_PYRO7</name>
<keyword evidence="7" id="KW-0808">Transferase</keyword>
<dbReference type="STRING" id="242507.G5EI59"/>
<dbReference type="OMA" id="FPPEKKY"/>
<organism evidence="6">
    <name type="scientific">Pyricularia oryzae (strain 70-15 / ATCC MYA-4617 / FGSC 8958)</name>
    <name type="common">Rice blast fungus</name>
    <name type="synonym">Magnaporthe oryzae</name>
    <dbReference type="NCBI Taxonomy" id="242507"/>
    <lineage>
        <taxon>Eukaryota</taxon>
        <taxon>Fungi</taxon>
        <taxon>Dikarya</taxon>
        <taxon>Ascomycota</taxon>
        <taxon>Pezizomycotina</taxon>
        <taxon>Sordariomycetes</taxon>
        <taxon>Sordariomycetidae</taxon>
        <taxon>Magnaporthales</taxon>
        <taxon>Pyriculariaceae</taxon>
        <taxon>Pyricularia</taxon>
    </lineage>
</organism>
<dbReference type="InterPro" id="IPR011009">
    <property type="entry name" value="Kinase-like_dom_sf"/>
</dbReference>
<evidence type="ECO:0000256" key="4">
    <source>
        <dbReference type="SAM" id="MobiDB-lite"/>
    </source>
</evidence>
<sequence length="850" mass="92861">MDGLATLQPAGGASAPLRAASQTFATAPQPIHNSSNNAQQLPQLEQQQQLQSGAPPQDACVSQQQTQKQPQPQPQSHPSKCISTISPIRPTASDPAQGENSLSSSPRQFPTGLTSSILEEEDESSESDTPNEPVTPVSGRQSQDFHSLQNHDTHPTSLSSSAEHSTGAFSSLQNDAAPTNKTPLILGTSATPDRPEPAPSEHSPTSTKTVRSPTAPSDTEASTSATKSIPVPINTANAAANADQPLPSATPPTHSRKNSRNPLRRMSQAFRRSNSQIERPNIEQPEAACTSSEFAISDGPPKPQQPNRRWSIRREGTSLATTRSNSPPSPPINMLAPSERAATSLLPSPSHEHVDFGVIKKKVRSSTGLGGLGRKAAQFVTSGGKTSQAHQPNGDAKQPQRMKPQRRASSFDLKKAQADQTQRVQNGDMESLEELTRQPWGMPAMTGVGLKARRLSVSLPDDFTVDVADLLAEFEYYHKVLGRHGKHLGKGATSKVTLMQRKSCPEELYAVKEFRPKSSTETKDEYEQKIKSEFSIAKSLHHPNIVESIRLCTDHGRWNHVMEYCSEGDLYSLVEKKYLLEESRKVDRLCLFKQLVQGINYLHTNGIAHRDIKLENLLITKDSKLKITDFGVSDVFTGTHPGLREAGGQCGINMGEVRLCDPGICGSLPYISPEVLTRGVKYDPRALDVWGAGVIAINLFFGAPLWKEARDDGANPQYTQLVRAWTRWEKKHGNDMLGEGEEGVPAICDGDQPYTAAFDMGIKPPALRRLVFGMLHPNPARRIGISQVLNNRWMKTVECCQFESYDEPSTKIDASKKECFTNKKIFCHNHLPPVASGNHSLGKMPGQAGY</sequence>
<dbReference type="VEuPathDB" id="FungiDB:MGG_02944"/>
<dbReference type="EMBL" id="CM000230">
    <property type="protein sequence ID" value="EAQ71311.1"/>
    <property type="molecule type" value="Genomic_DNA"/>
</dbReference>
<dbReference type="SMR" id="G5EI59"/>
<keyword evidence="7" id="KW-0418">Kinase</keyword>
<dbReference type="SUPFAM" id="SSF56112">
    <property type="entry name" value="Protein kinase-like (PK-like)"/>
    <property type="match status" value="1"/>
</dbReference>
<feature type="compositionally biased region" description="Polar residues" evidence="4">
    <location>
        <begin position="379"/>
        <end position="391"/>
    </location>
</feature>
<feature type="binding site" evidence="3">
    <location>
        <position position="512"/>
    </location>
    <ligand>
        <name>ATP</name>
        <dbReference type="ChEBI" id="CHEBI:30616"/>
    </ligand>
</feature>
<dbReference type="PROSITE" id="PS50011">
    <property type="entry name" value="PROTEIN_KINASE_DOM"/>
    <property type="match status" value="1"/>
</dbReference>
<dbReference type="GO" id="GO:0004672">
    <property type="term" value="F:protein kinase activity"/>
    <property type="evidence" value="ECO:0007669"/>
    <property type="project" value="InterPro"/>
</dbReference>
<reference evidence="6" key="2">
    <citation type="submission" date="2005-01" db="EMBL/GenBank/DDBJ databases">
        <title>The sequence of Magnaporthe grisea chromosome 7.</title>
        <authorList>
            <person name="Thon M.R."/>
            <person name="Pan H."/>
            <person name="Diener A."/>
            <person name="Papalas J."/>
            <person name="Taro A."/>
            <person name="Mitchell T."/>
            <person name="Dean R.A."/>
        </authorList>
    </citation>
    <scope>NUCLEOTIDE SEQUENCE</scope>
    <source>
        <strain evidence="6">70-15</strain>
    </source>
</reference>
<feature type="compositionally biased region" description="Polar residues" evidence="4">
    <location>
        <begin position="20"/>
        <end position="38"/>
    </location>
</feature>
<dbReference type="Pfam" id="PF00069">
    <property type="entry name" value="Pkinase"/>
    <property type="match status" value="1"/>
</dbReference>
<evidence type="ECO:0000313" key="6">
    <source>
        <dbReference type="EMBL" id="EAQ71311.1"/>
    </source>
</evidence>
<keyword evidence="8" id="KW-1185">Reference proteome</keyword>
<evidence type="ECO:0000256" key="1">
    <source>
        <dbReference type="ARBA" id="ARBA00022741"/>
    </source>
</evidence>
<dbReference type="HOGENOM" id="CLU_000288_63_33_1"/>
<dbReference type="eggNOG" id="KOG0590">
    <property type="taxonomic scope" value="Eukaryota"/>
</dbReference>
<feature type="compositionally biased region" description="Basic residues" evidence="4">
    <location>
        <begin position="254"/>
        <end position="263"/>
    </location>
</feature>
<evidence type="ECO:0000256" key="2">
    <source>
        <dbReference type="ARBA" id="ARBA00022840"/>
    </source>
</evidence>
<feature type="region of interest" description="Disordered" evidence="4">
    <location>
        <begin position="379"/>
        <end position="423"/>
    </location>
</feature>
<feature type="compositionally biased region" description="Low complexity" evidence="4">
    <location>
        <begin position="39"/>
        <end position="70"/>
    </location>
</feature>
<proteinExistence type="predicted"/>